<evidence type="ECO:0000313" key="2">
    <source>
        <dbReference type="Proteomes" id="UP000823775"/>
    </source>
</evidence>
<protein>
    <submittedName>
        <fullName evidence="1">Uncharacterized protein</fullName>
    </submittedName>
</protein>
<gene>
    <name evidence="1" type="ORF">HAX54_047543</name>
</gene>
<feature type="non-terminal residue" evidence="1">
    <location>
        <position position="112"/>
    </location>
</feature>
<name>A0ABS8RRR1_DATST</name>
<comment type="caution">
    <text evidence="1">The sequence shown here is derived from an EMBL/GenBank/DDBJ whole genome shotgun (WGS) entry which is preliminary data.</text>
</comment>
<keyword evidence="2" id="KW-1185">Reference proteome</keyword>
<proteinExistence type="predicted"/>
<reference evidence="1 2" key="1">
    <citation type="journal article" date="2021" name="BMC Genomics">
        <title>Datura genome reveals duplications of psychoactive alkaloid biosynthetic genes and high mutation rate following tissue culture.</title>
        <authorList>
            <person name="Rajewski A."/>
            <person name="Carter-House D."/>
            <person name="Stajich J."/>
            <person name="Litt A."/>
        </authorList>
    </citation>
    <scope>NUCLEOTIDE SEQUENCE [LARGE SCALE GENOMIC DNA]</scope>
    <source>
        <strain evidence="1">AR-01</strain>
    </source>
</reference>
<sequence length="112" mass="12307">MFTYDHNENVLQAFCENWRPSTNTISTFIGELSIPLWDLRTIGGLPIHGTFYDEVVPSAKELTHADCVCASIFKVASLMAHGKKISLAISVLASIYRDLKEISASSNLGSCK</sequence>
<dbReference type="PANTHER" id="PTHR36607">
    <property type="entry name" value="1,2-DIHYDROXY-3-KETO-5-METHYLTHIOPENTENE DIOXYGENASE 4"/>
    <property type="match status" value="1"/>
</dbReference>
<evidence type="ECO:0000313" key="1">
    <source>
        <dbReference type="EMBL" id="MCD7448931.1"/>
    </source>
</evidence>
<dbReference type="EMBL" id="JACEIK010000077">
    <property type="protein sequence ID" value="MCD7448931.1"/>
    <property type="molecule type" value="Genomic_DNA"/>
</dbReference>
<organism evidence="1 2">
    <name type="scientific">Datura stramonium</name>
    <name type="common">Jimsonweed</name>
    <name type="synonym">Common thornapple</name>
    <dbReference type="NCBI Taxonomy" id="4076"/>
    <lineage>
        <taxon>Eukaryota</taxon>
        <taxon>Viridiplantae</taxon>
        <taxon>Streptophyta</taxon>
        <taxon>Embryophyta</taxon>
        <taxon>Tracheophyta</taxon>
        <taxon>Spermatophyta</taxon>
        <taxon>Magnoliopsida</taxon>
        <taxon>eudicotyledons</taxon>
        <taxon>Gunneridae</taxon>
        <taxon>Pentapetalae</taxon>
        <taxon>asterids</taxon>
        <taxon>lamiids</taxon>
        <taxon>Solanales</taxon>
        <taxon>Solanaceae</taxon>
        <taxon>Solanoideae</taxon>
        <taxon>Datureae</taxon>
        <taxon>Datura</taxon>
    </lineage>
</organism>
<accession>A0ABS8RRR1</accession>
<dbReference type="PANTHER" id="PTHR36607:SF24">
    <property type="entry name" value="AMINOTRANSFERASE-LIKE PLANT MOBILE DOMAIN-CONTAINING PROTEIN"/>
    <property type="match status" value="1"/>
</dbReference>
<dbReference type="Proteomes" id="UP000823775">
    <property type="component" value="Unassembled WGS sequence"/>
</dbReference>